<evidence type="ECO:0000313" key="3">
    <source>
        <dbReference type="Proteomes" id="UP000307440"/>
    </source>
</evidence>
<reference evidence="2 3" key="1">
    <citation type="journal article" date="2019" name="Nat. Ecol. Evol.">
        <title>Megaphylogeny resolves global patterns of mushroom evolution.</title>
        <authorList>
            <person name="Varga T."/>
            <person name="Krizsan K."/>
            <person name="Foldi C."/>
            <person name="Dima B."/>
            <person name="Sanchez-Garcia M."/>
            <person name="Sanchez-Ramirez S."/>
            <person name="Szollosi G.J."/>
            <person name="Szarkandi J.G."/>
            <person name="Papp V."/>
            <person name="Albert L."/>
            <person name="Andreopoulos W."/>
            <person name="Angelini C."/>
            <person name="Antonin V."/>
            <person name="Barry K.W."/>
            <person name="Bougher N.L."/>
            <person name="Buchanan P."/>
            <person name="Buyck B."/>
            <person name="Bense V."/>
            <person name="Catcheside P."/>
            <person name="Chovatia M."/>
            <person name="Cooper J."/>
            <person name="Damon W."/>
            <person name="Desjardin D."/>
            <person name="Finy P."/>
            <person name="Geml J."/>
            <person name="Haridas S."/>
            <person name="Hughes K."/>
            <person name="Justo A."/>
            <person name="Karasinski D."/>
            <person name="Kautmanova I."/>
            <person name="Kiss B."/>
            <person name="Kocsube S."/>
            <person name="Kotiranta H."/>
            <person name="LaButti K.M."/>
            <person name="Lechner B.E."/>
            <person name="Liimatainen K."/>
            <person name="Lipzen A."/>
            <person name="Lukacs Z."/>
            <person name="Mihaltcheva S."/>
            <person name="Morgado L.N."/>
            <person name="Niskanen T."/>
            <person name="Noordeloos M.E."/>
            <person name="Ohm R.A."/>
            <person name="Ortiz-Santana B."/>
            <person name="Ovrebo C."/>
            <person name="Racz N."/>
            <person name="Riley R."/>
            <person name="Savchenko A."/>
            <person name="Shiryaev A."/>
            <person name="Soop K."/>
            <person name="Spirin V."/>
            <person name="Szebenyi C."/>
            <person name="Tomsovsky M."/>
            <person name="Tulloss R.E."/>
            <person name="Uehling J."/>
            <person name="Grigoriev I.V."/>
            <person name="Vagvolgyi C."/>
            <person name="Papp T."/>
            <person name="Martin F.M."/>
            <person name="Miettinen O."/>
            <person name="Hibbett D.S."/>
            <person name="Nagy L.G."/>
        </authorList>
    </citation>
    <scope>NUCLEOTIDE SEQUENCE [LARGE SCALE GENOMIC DNA]</scope>
    <source>
        <strain evidence="2 3">CBS 121175</strain>
    </source>
</reference>
<dbReference type="Proteomes" id="UP000307440">
    <property type="component" value="Unassembled WGS sequence"/>
</dbReference>
<dbReference type="EMBL" id="ML210176">
    <property type="protein sequence ID" value="TFK26260.1"/>
    <property type="molecule type" value="Genomic_DNA"/>
</dbReference>
<feature type="compositionally biased region" description="Low complexity" evidence="1">
    <location>
        <begin position="151"/>
        <end position="172"/>
    </location>
</feature>
<feature type="region of interest" description="Disordered" evidence="1">
    <location>
        <begin position="240"/>
        <end position="456"/>
    </location>
</feature>
<feature type="compositionally biased region" description="Polar residues" evidence="1">
    <location>
        <begin position="125"/>
        <end position="134"/>
    </location>
</feature>
<feature type="compositionally biased region" description="Basic and acidic residues" evidence="1">
    <location>
        <begin position="21"/>
        <end position="34"/>
    </location>
</feature>
<sequence length="483" mass="52705">MPRTRNVTRSQWNAANAVNGSKKENGYDSEKENGARATRSRATRNGAGRTALGALTTTAQATATSKSKGKGKPKPPPKGSSTKVEKLPLQDITSRYLPAPESANRGQSQPSGFGEPEHLVLSPAGPSNTLSWLSGSRLMANPPIHATDIRSSLPPSSPPSASSRAVPALSLPQLPVLSRSPTPIADNVARRLFVEPDSAAEVRVYDTWQEFDYVVSESDLPSKYRAPRTSDPFGFVALEEQLQADREQEMEEAEAAKLALVGPASPDAQPSGSSTGLEYVDPPPHVKQAESTQIPPTPPTPRKRKDRGESLRRVNEYIFSPGPSSCPTSPSPSKPRLSSAKRKVAVSDVSLEEEDQSTPQAQKSLSGRKRVKTQIRDDQEEGIEPPVRRSQRGRTKLEQVDGRQDVETGNSRRSRSTKPSKKQARSTSTNITKSKSKSSKSTAIPHDSQSDAAEQWERTRQARLDYIRQLEDYKVETEDVYVI</sequence>
<protein>
    <submittedName>
        <fullName evidence="2">Uncharacterized protein</fullName>
    </submittedName>
</protein>
<proteinExistence type="predicted"/>
<feature type="compositionally biased region" description="Polar residues" evidence="1">
    <location>
        <begin position="1"/>
        <end position="19"/>
    </location>
</feature>
<dbReference type="OrthoDB" id="3234283at2759"/>
<feature type="compositionally biased region" description="Basic residues" evidence="1">
    <location>
        <begin position="412"/>
        <end position="424"/>
    </location>
</feature>
<evidence type="ECO:0000313" key="2">
    <source>
        <dbReference type="EMBL" id="TFK26260.1"/>
    </source>
</evidence>
<gene>
    <name evidence="2" type="ORF">FA15DRAFT_667557</name>
</gene>
<dbReference type="AlphaFoldDB" id="A0A5C3L0R2"/>
<feature type="compositionally biased region" description="Basic and acidic residues" evidence="1">
    <location>
        <begin position="395"/>
        <end position="406"/>
    </location>
</feature>
<feature type="compositionally biased region" description="Low complexity" evidence="1">
    <location>
        <begin position="43"/>
        <end position="66"/>
    </location>
</feature>
<name>A0A5C3L0R2_COPMA</name>
<dbReference type="STRING" id="230819.A0A5C3L0R2"/>
<keyword evidence="3" id="KW-1185">Reference proteome</keyword>
<evidence type="ECO:0000256" key="1">
    <source>
        <dbReference type="SAM" id="MobiDB-lite"/>
    </source>
</evidence>
<accession>A0A5C3L0R2</accession>
<feature type="compositionally biased region" description="Basic and acidic residues" evidence="1">
    <location>
        <begin position="306"/>
        <end position="315"/>
    </location>
</feature>
<organism evidence="2 3">
    <name type="scientific">Coprinopsis marcescibilis</name>
    <name type="common">Agaric fungus</name>
    <name type="synonym">Psathyrella marcescibilis</name>
    <dbReference type="NCBI Taxonomy" id="230819"/>
    <lineage>
        <taxon>Eukaryota</taxon>
        <taxon>Fungi</taxon>
        <taxon>Dikarya</taxon>
        <taxon>Basidiomycota</taxon>
        <taxon>Agaricomycotina</taxon>
        <taxon>Agaricomycetes</taxon>
        <taxon>Agaricomycetidae</taxon>
        <taxon>Agaricales</taxon>
        <taxon>Agaricineae</taxon>
        <taxon>Psathyrellaceae</taxon>
        <taxon>Coprinopsis</taxon>
    </lineage>
</organism>
<feature type="region of interest" description="Disordered" evidence="1">
    <location>
        <begin position="1"/>
        <end position="181"/>
    </location>
</feature>